<dbReference type="GO" id="GO:0005518">
    <property type="term" value="F:collagen binding"/>
    <property type="evidence" value="ECO:0007669"/>
    <property type="project" value="InterPro"/>
</dbReference>
<feature type="domain" description="SpaA-like prealbumin fold" evidence="7">
    <location>
        <begin position="584"/>
        <end position="667"/>
    </location>
</feature>
<keyword evidence="2" id="KW-0964">Secreted</keyword>
<feature type="compositionally biased region" description="Polar residues" evidence="4">
    <location>
        <begin position="1261"/>
        <end position="1278"/>
    </location>
</feature>
<evidence type="ECO:0000256" key="1">
    <source>
        <dbReference type="ARBA" id="ARBA00007257"/>
    </source>
</evidence>
<evidence type="ECO:0000313" key="9">
    <source>
        <dbReference type="Proteomes" id="UP000326961"/>
    </source>
</evidence>
<feature type="transmembrane region" description="Helical" evidence="5">
    <location>
        <begin position="1283"/>
        <end position="1302"/>
    </location>
</feature>
<dbReference type="PANTHER" id="PTHR36108">
    <property type="entry name" value="COLOSSIN-B-RELATED"/>
    <property type="match status" value="1"/>
</dbReference>
<dbReference type="SUPFAM" id="SSF49401">
    <property type="entry name" value="Bacterial adhesins"/>
    <property type="match status" value="3"/>
</dbReference>
<feature type="domain" description="Collagen binding" evidence="6">
    <location>
        <begin position="202"/>
        <end position="296"/>
    </location>
</feature>
<evidence type="ECO:0000256" key="4">
    <source>
        <dbReference type="SAM" id="MobiDB-lite"/>
    </source>
</evidence>
<gene>
    <name evidence="8" type="ORF">D4A35_16290</name>
</gene>
<keyword evidence="5" id="KW-0812">Transmembrane</keyword>
<feature type="domain" description="SpaA-like prealbumin fold" evidence="7">
    <location>
        <begin position="678"/>
        <end position="763"/>
    </location>
</feature>
<dbReference type="InterPro" id="IPR013783">
    <property type="entry name" value="Ig-like_fold"/>
</dbReference>
<dbReference type="Pfam" id="PF17802">
    <property type="entry name" value="SpaA"/>
    <property type="match status" value="7"/>
</dbReference>
<feature type="domain" description="Collagen binding" evidence="6">
    <location>
        <begin position="340"/>
        <end position="449"/>
    </location>
</feature>
<dbReference type="NCBIfam" id="TIGR01451">
    <property type="entry name" value="B_ant_repeat"/>
    <property type="match status" value="1"/>
</dbReference>
<dbReference type="InterPro" id="IPR008456">
    <property type="entry name" value="Collagen-bd_dom"/>
</dbReference>
<feature type="compositionally biased region" description="Basic and acidic residues" evidence="4">
    <location>
        <begin position="1232"/>
        <end position="1242"/>
    </location>
</feature>
<keyword evidence="3" id="KW-0732">Signal</keyword>
<dbReference type="InterPro" id="IPR041033">
    <property type="entry name" value="SpaA_PFL_dom_1"/>
</dbReference>
<evidence type="ECO:0000259" key="6">
    <source>
        <dbReference type="Pfam" id="PF05737"/>
    </source>
</evidence>
<evidence type="ECO:0000313" key="8">
    <source>
        <dbReference type="EMBL" id="QEZ70379.1"/>
    </source>
</evidence>
<keyword evidence="5" id="KW-1133">Transmembrane helix</keyword>
<reference evidence="8 9" key="1">
    <citation type="submission" date="2018-09" db="EMBL/GenBank/DDBJ databases">
        <title>A clostridial neurotoxin that targets Anopheles mosquitoes.</title>
        <authorList>
            <person name="Contreras E."/>
            <person name="Masuyer G."/>
            <person name="Qureshi N."/>
            <person name="Chawla S."/>
            <person name="Lim H.L."/>
            <person name="Chen J."/>
            <person name="Stenmark P."/>
            <person name="Gill S."/>
        </authorList>
    </citation>
    <scope>NUCLEOTIDE SEQUENCE [LARGE SCALE GENOMIC DNA]</scope>
    <source>
        <strain evidence="8 9">Cbm</strain>
    </source>
</reference>
<evidence type="ECO:0000256" key="5">
    <source>
        <dbReference type="SAM" id="Phobius"/>
    </source>
</evidence>
<feature type="compositionally biased region" description="Basic and acidic residues" evidence="4">
    <location>
        <begin position="1250"/>
        <end position="1260"/>
    </location>
</feature>
<dbReference type="Gene3D" id="2.60.40.740">
    <property type="match status" value="2"/>
</dbReference>
<feature type="domain" description="SpaA-like prealbumin fold" evidence="7">
    <location>
        <begin position="860"/>
        <end position="947"/>
    </location>
</feature>
<dbReference type="InterPro" id="IPR008966">
    <property type="entry name" value="Adhesion_dom_sf"/>
</dbReference>
<accession>A0A5P3XJ12</accession>
<dbReference type="SUPFAM" id="SSF49478">
    <property type="entry name" value="Cna protein B-type domain"/>
    <property type="match status" value="7"/>
</dbReference>
<feature type="domain" description="SpaA-like prealbumin fold" evidence="7">
    <location>
        <begin position="1044"/>
        <end position="1132"/>
    </location>
</feature>
<keyword evidence="5" id="KW-0472">Membrane</keyword>
<dbReference type="InterPro" id="IPR047589">
    <property type="entry name" value="DUF11_rpt"/>
</dbReference>
<feature type="region of interest" description="Disordered" evidence="4">
    <location>
        <begin position="1232"/>
        <end position="1278"/>
    </location>
</feature>
<feature type="domain" description="SpaA-like prealbumin fold" evidence="7">
    <location>
        <begin position="768"/>
        <end position="854"/>
    </location>
</feature>
<evidence type="ECO:0000256" key="3">
    <source>
        <dbReference type="ARBA" id="ARBA00022729"/>
    </source>
</evidence>
<sequence>MRTKKRYRMLSMIVILNLILNIISPGMTVFAENNNVKLTLTSNKTKLESGEQVEFNLNYEALNGPGSIKAGDTITFKLPDVFENIQPKYPPEHFKSVNVDGTTVTAVFSEGANDAIGGYMSVKATAKNVETNTTQRVEVNLNGTVQYIDVEIVPPDEKPPVDPPTVTDRQIYKTVDNPDGYDGYENGTLINNINNPVIGKKVKYSIYVNEKYATMYNSYIKDTIPDGMELVKDSVKIYETQYGQPEKDVTEDFQGKINTQNNSVNVNFGTTYNKYRVSYSVIIKQNMQRYDNVVDLIKHDETLSSKAIVKPKDDGKMLTKYSRTNETAKDENGNTINIVNLNDNKVKYTLDINPNNQSVTNAIIEDNIPDGMKLVDGSIMVGTYDISDNFEWVTDKMKDKIKFENNKLTVNVGNTDKHYLIYYDLEVTQRQKAYTNKAKLSYDNTSKDVQNVVRYEMNAGAINARKKVDKTLLKKGDNQIVNYTIDFDCYGYFDKGYLNLTDKLDPKVEILGVDAPEHFNVNIDKESNTIKITNDKKEIEYGEPLQVKIKTDFSKVEDGKTVTNVAKINNSTTNKVETKKGYRFTAQKIDSITKSPLSGATFNLIDNNKKVIATLNSDSNGILSHSIDNPGVYYLRETKAPKGYNLDSKEIKFSINENQIGTTIDLGNIVNTQSDHNATIKKVDADNEKKVLEGAVFEIQNLSGSKITTVTTGKDGIANIKLSPGKYKAVEKKAPQGYILNTDPIQFEIKLDSDSDINLVVKNDAIKGKIEITKTDSKDSKKVLANTEFTIFDSNKKEVAKAMTNKEGKIEFDNLVYGNYYYQETKAPEGYTIDNKMYPFEIKDNNQVVSKVAKDDAIKGKIEITKTDSKDSKKVLANTEFIIFDSNKKEIAKAMTNKEGKIEFDNLVYGNYYYQETKAPEGYTIDNEMYAFEIKDNNQVISKVAKDDAIKGKIEITKTDSKDSKKVLANTEFTIFDSNKKEIAKAMTNKEGKVEFDNLGYGNYYYQETKAPEGYTIDNEMYAFEIKDNNQVISKVAKDDAIKGKIEITKTDSKDSKKVLANTEFTIFDSNKKEIAKAMTNKEGKVEFDNLGYGNYYYQETKAPEGYTIDNKMYPFEIKDNNQVVSKTVSDDKIIGKIEITKTDSKDSKKVLANTEFTIFDSNKKEVLKGVTNKEGKIVFDNLEYGNYYYQETKAPEGYKIDDKLYLFEIKEQNQAISKIVTNDPIVVEEIKKDDSNSKNEENITSLNQGKDDSQKDKINSSDNKTSYESKNSNSPQTYDNSMLPYIGLFTISTIGLAASTFNKRRK</sequence>
<dbReference type="Gene3D" id="2.60.40.10">
    <property type="entry name" value="Immunoglobulins"/>
    <property type="match status" value="7"/>
</dbReference>
<proteinExistence type="inferred from homology"/>
<dbReference type="EMBL" id="CP032452">
    <property type="protein sequence ID" value="QEZ70379.1"/>
    <property type="molecule type" value="Genomic_DNA"/>
</dbReference>
<feature type="domain" description="SpaA-like prealbumin fold" evidence="7">
    <location>
        <begin position="1136"/>
        <end position="1223"/>
    </location>
</feature>
<comment type="similarity">
    <text evidence="1">Belongs to the serine-aspartate repeat-containing protein (SDr) family.</text>
</comment>
<dbReference type="Proteomes" id="UP000326961">
    <property type="component" value="Chromosome"/>
</dbReference>
<evidence type="ECO:0000256" key="2">
    <source>
        <dbReference type="ARBA" id="ARBA00022525"/>
    </source>
</evidence>
<protein>
    <submittedName>
        <fullName evidence="8">Uncharacterized protein</fullName>
    </submittedName>
</protein>
<organism evidence="8 9">
    <name type="scientific">Paraclostridium bifermentans</name>
    <name type="common">Clostridium bifermentans</name>
    <dbReference type="NCBI Taxonomy" id="1490"/>
    <lineage>
        <taxon>Bacteria</taxon>
        <taxon>Bacillati</taxon>
        <taxon>Bacillota</taxon>
        <taxon>Clostridia</taxon>
        <taxon>Peptostreptococcales</taxon>
        <taxon>Peptostreptococcaceae</taxon>
        <taxon>Paraclostridium</taxon>
    </lineage>
</organism>
<evidence type="ECO:0000259" key="7">
    <source>
        <dbReference type="Pfam" id="PF17802"/>
    </source>
</evidence>
<name>A0A5P3XJ12_PARBF</name>
<dbReference type="PANTHER" id="PTHR36108:SF13">
    <property type="entry name" value="COLOSSIN-B-RELATED"/>
    <property type="match status" value="1"/>
</dbReference>
<dbReference type="Pfam" id="PF05737">
    <property type="entry name" value="Collagen_bind"/>
    <property type="match status" value="2"/>
</dbReference>
<feature type="domain" description="SpaA-like prealbumin fold" evidence="7">
    <location>
        <begin position="952"/>
        <end position="1039"/>
    </location>
</feature>
<dbReference type="RefSeq" id="WP_150887206.1">
    <property type="nucleotide sequence ID" value="NZ_CP032452.1"/>
</dbReference>